<evidence type="ECO:0000313" key="1">
    <source>
        <dbReference type="EMBL" id="TFK66512.1"/>
    </source>
</evidence>
<protein>
    <submittedName>
        <fullName evidence="1">Uncharacterized protein</fullName>
    </submittedName>
</protein>
<organism evidence="1 2">
    <name type="scientific">Pluteus cervinus</name>
    <dbReference type="NCBI Taxonomy" id="181527"/>
    <lineage>
        <taxon>Eukaryota</taxon>
        <taxon>Fungi</taxon>
        <taxon>Dikarya</taxon>
        <taxon>Basidiomycota</taxon>
        <taxon>Agaricomycotina</taxon>
        <taxon>Agaricomycetes</taxon>
        <taxon>Agaricomycetidae</taxon>
        <taxon>Agaricales</taxon>
        <taxon>Pluteineae</taxon>
        <taxon>Pluteaceae</taxon>
        <taxon>Pluteus</taxon>
    </lineage>
</organism>
<proteinExistence type="predicted"/>
<dbReference type="EMBL" id="ML208403">
    <property type="protein sequence ID" value="TFK66512.1"/>
    <property type="molecule type" value="Genomic_DNA"/>
</dbReference>
<accession>A0ACD3ALY9</accession>
<keyword evidence="2" id="KW-1185">Reference proteome</keyword>
<evidence type="ECO:0000313" key="2">
    <source>
        <dbReference type="Proteomes" id="UP000308600"/>
    </source>
</evidence>
<dbReference type="Proteomes" id="UP000308600">
    <property type="component" value="Unassembled WGS sequence"/>
</dbReference>
<name>A0ACD3ALY9_9AGAR</name>
<reference evidence="1 2" key="1">
    <citation type="journal article" date="2019" name="Nat. Ecol. Evol.">
        <title>Megaphylogeny resolves global patterns of mushroom evolution.</title>
        <authorList>
            <person name="Varga T."/>
            <person name="Krizsan K."/>
            <person name="Foldi C."/>
            <person name="Dima B."/>
            <person name="Sanchez-Garcia M."/>
            <person name="Sanchez-Ramirez S."/>
            <person name="Szollosi G.J."/>
            <person name="Szarkandi J.G."/>
            <person name="Papp V."/>
            <person name="Albert L."/>
            <person name="Andreopoulos W."/>
            <person name="Angelini C."/>
            <person name="Antonin V."/>
            <person name="Barry K.W."/>
            <person name="Bougher N.L."/>
            <person name="Buchanan P."/>
            <person name="Buyck B."/>
            <person name="Bense V."/>
            <person name="Catcheside P."/>
            <person name="Chovatia M."/>
            <person name="Cooper J."/>
            <person name="Damon W."/>
            <person name="Desjardin D."/>
            <person name="Finy P."/>
            <person name="Geml J."/>
            <person name="Haridas S."/>
            <person name="Hughes K."/>
            <person name="Justo A."/>
            <person name="Karasinski D."/>
            <person name="Kautmanova I."/>
            <person name="Kiss B."/>
            <person name="Kocsube S."/>
            <person name="Kotiranta H."/>
            <person name="LaButti K.M."/>
            <person name="Lechner B.E."/>
            <person name="Liimatainen K."/>
            <person name="Lipzen A."/>
            <person name="Lukacs Z."/>
            <person name="Mihaltcheva S."/>
            <person name="Morgado L.N."/>
            <person name="Niskanen T."/>
            <person name="Noordeloos M.E."/>
            <person name="Ohm R.A."/>
            <person name="Ortiz-Santana B."/>
            <person name="Ovrebo C."/>
            <person name="Racz N."/>
            <person name="Riley R."/>
            <person name="Savchenko A."/>
            <person name="Shiryaev A."/>
            <person name="Soop K."/>
            <person name="Spirin V."/>
            <person name="Szebenyi C."/>
            <person name="Tomsovsky M."/>
            <person name="Tulloss R.E."/>
            <person name="Uehling J."/>
            <person name="Grigoriev I.V."/>
            <person name="Vagvolgyi C."/>
            <person name="Papp T."/>
            <person name="Martin F.M."/>
            <person name="Miettinen O."/>
            <person name="Hibbett D.S."/>
            <person name="Nagy L.G."/>
        </authorList>
    </citation>
    <scope>NUCLEOTIDE SEQUENCE [LARGE SCALE GENOMIC DNA]</scope>
    <source>
        <strain evidence="1 2">NL-1719</strain>
    </source>
</reference>
<sequence>MEDDLTSVIANAVRFNQYLTLESSVLYLYDPLPMLDLEVNLLWPSRWTVVKVFHIQSQLLGCIASHMT</sequence>
<gene>
    <name evidence="1" type="ORF">BDN72DRAFT_899778</name>
</gene>